<evidence type="ECO:0000256" key="7">
    <source>
        <dbReference type="ARBA" id="ARBA00022692"/>
    </source>
</evidence>
<dbReference type="GO" id="GO:0005886">
    <property type="term" value="C:plasma membrane"/>
    <property type="evidence" value="ECO:0007669"/>
    <property type="project" value="UniProtKB-SubCell"/>
</dbReference>
<dbReference type="InterPro" id="IPR003445">
    <property type="entry name" value="Cat_transpt"/>
</dbReference>
<dbReference type="GO" id="GO:0015379">
    <property type="term" value="F:potassium:chloride symporter activity"/>
    <property type="evidence" value="ECO:0007669"/>
    <property type="project" value="InterPro"/>
</dbReference>
<evidence type="ECO:0000256" key="1">
    <source>
        <dbReference type="ARBA" id="ARBA00004429"/>
    </source>
</evidence>
<dbReference type="NCBIfam" id="TIGR00933">
    <property type="entry name" value="2a38"/>
    <property type="match status" value="1"/>
</dbReference>
<dbReference type="AlphaFoldDB" id="A0A7G9Y2X6"/>
<name>A0A7G9Y2X6_9EURY</name>
<gene>
    <name evidence="13" type="ORF">FFGIDPFI_00005</name>
</gene>
<sequence>MRLGTIGALLGWLLIFLSVALLIPIAFSIYYDDGNWRFFVISSAIGLGLGGGLAWSCVSDPEIGHREGFAIVGLSWLAAAALGALPFYLSGAIPSYLNAYFESMSGFTTTGATILERVEALGPSLLFWRAFTQWLGGMGIIVLSLAILPILGIGGMQLFQAEMPGPTKDRLAPRIQDTARILWGVYVFFTAVETGLLMLAGMNFFDAICHAFSTLATGGFSTRTDSIAAFHNPWIDVIVIVFIILAGINFSLHYRLLSGNWKAFGQSEELRFYLGIGIFATILVMFVNILFGTYDSWSDSLRYGAFQVWSMLTTTGFGTADFDQWAPVCKIILITLMFLGGMAGSTAGGIKQVRILLFWKFTRIQITKLIHPKAVEAIKLDNHKVPAEVIQSILGYLSLYMVVFVVATMIVTGQGIDIITGSTAVIATLNNIGPGLGGVGPCQNFAGLPDLSKAVLIICMVAGRLELYTIIIIFVPKYWKDVRYPRWRWSKT</sequence>
<dbReference type="PANTHER" id="PTHR32024">
    <property type="entry name" value="TRK SYSTEM POTASSIUM UPTAKE PROTEIN TRKG-RELATED"/>
    <property type="match status" value="1"/>
</dbReference>
<feature type="transmembrane region" description="Helical" evidence="12">
    <location>
        <begin position="134"/>
        <end position="159"/>
    </location>
</feature>
<dbReference type="PANTHER" id="PTHR32024:SF2">
    <property type="entry name" value="TRK SYSTEM POTASSIUM UPTAKE PROTEIN TRKG-RELATED"/>
    <property type="match status" value="1"/>
</dbReference>
<protein>
    <recommendedName>
        <fullName evidence="14">Potassium transporter</fullName>
    </recommendedName>
</protein>
<evidence type="ECO:0000256" key="5">
    <source>
        <dbReference type="ARBA" id="ARBA00022519"/>
    </source>
</evidence>
<keyword evidence="11 12" id="KW-0472">Membrane</keyword>
<organism evidence="13">
    <name type="scientific">Candidatus Methanogaster sp. ANME-2c ERB4</name>
    <dbReference type="NCBI Taxonomy" id="2759911"/>
    <lineage>
        <taxon>Archaea</taxon>
        <taxon>Methanobacteriati</taxon>
        <taxon>Methanobacteriota</taxon>
        <taxon>Stenosarchaea group</taxon>
        <taxon>Methanomicrobia</taxon>
        <taxon>Methanosarcinales</taxon>
        <taxon>ANME-2 cluster</taxon>
        <taxon>Candidatus Methanogasteraceae</taxon>
        <taxon>Candidatus Methanogaster</taxon>
    </lineage>
</organism>
<keyword evidence="4" id="KW-1003">Cell membrane</keyword>
<feature type="transmembrane region" description="Helical" evidence="12">
    <location>
        <begin position="393"/>
        <end position="412"/>
    </location>
</feature>
<feature type="transmembrane region" description="Helical" evidence="12">
    <location>
        <begin position="331"/>
        <end position="350"/>
    </location>
</feature>
<evidence type="ECO:0000256" key="4">
    <source>
        <dbReference type="ARBA" id="ARBA00022475"/>
    </source>
</evidence>
<proteinExistence type="inferred from homology"/>
<evidence type="ECO:0008006" key="14">
    <source>
        <dbReference type="Google" id="ProtNLM"/>
    </source>
</evidence>
<feature type="transmembrane region" description="Helical" evidence="12">
    <location>
        <begin position="36"/>
        <end position="57"/>
    </location>
</feature>
<feature type="transmembrane region" description="Helical" evidence="12">
    <location>
        <begin position="272"/>
        <end position="294"/>
    </location>
</feature>
<dbReference type="InterPro" id="IPR004772">
    <property type="entry name" value="TrkH"/>
</dbReference>
<keyword evidence="10" id="KW-0406">Ion transport</keyword>
<dbReference type="PIRSF" id="PIRSF006247">
    <property type="entry name" value="TrkH"/>
    <property type="match status" value="1"/>
</dbReference>
<evidence type="ECO:0000256" key="9">
    <source>
        <dbReference type="ARBA" id="ARBA00022989"/>
    </source>
</evidence>
<keyword evidence="6" id="KW-0633">Potassium transport</keyword>
<feature type="transmembrane region" description="Helical" evidence="12">
    <location>
        <begin position="234"/>
        <end position="252"/>
    </location>
</feature>
<dbReference type="EMBL" id="MT630733">
    <property type="protein sequence ID" value="QNO42360.1"/>
    <property type="molecule type" value="Genomic_DNA"/>
</dbReference>
<evidence type="ECO:0000256" key="8">
    <source>
        <dbReference type="ARBA" id="ARBA00022958"/>
    </source>
</evidence>
<evidence type="ECO:0000256" key="2">
    <source>
        <dbReference type="ARBA" id="ARBA00009137"/>
    </source>
</evidence>
<feature type="transmembrane region" description="Helical" evidence="12">
    <location>
        <begin position="69"/>
        <end position="89"/>
    </location>
</feature>
<keyword evidence="3" id="KW-0813">Transport</keyword>
<evidence type="ECO:0000256" key="3">
    <source>
        <dbReference type="ARBA" id="ARBA00022448"/>
    </source>
</evidence>
<evidence type="ECO:0000256" key="11">
    <source>
        <dbReference type="ARBA" id="ARBA00023136"/>
    </source>
</evidence>
<feature type="transmembrane region" description="Helical" evidence="12">
    <location>
        <begin position="180"/>
        <end position="205"/>
    </location>
</feature>
<evidence type="ECO:0000313" key="13">
    <source>
        <dbReference type="EMBL" id="QNO42360.1"/>
    </source>
</evidence>
<comment type="subcellular location">
    <subcellularLocation>
        <location evidence="1">Cell inner membrane</location>
        <topology evidence="1">Multi-pass membrane protein</topology>
    </subcellularLocation>
</comment>
<comment type="similarity">
    <text evidence="2">Belongs to the TrkH potassium transport family.</text>
</comment>
<feature type="transmembrane region" description="Helical" evidence="12">
    <location>
        <begin position="7"/>
        <end position="30"/>
    </location>
</feature>
<keyword evidence="8" id="KW-0630">Potassium</keyword>
<accession>A0A7G9Y2X6</accession>
<evidence type="ECO:0000256" key="10">
    <source>
        <dbReference type="ARBA" id="ARBA00023065"/>
    </source>
</evidence>
<feature type="transmembrane region" description="Helical" evidence="12">
    <location>
        <begin position="454"/>
        <end position="479"/>
    </location>
</feature>
<dbReference type="Pfam" id="PF02386">
    <property type="entry name" value="TrkH"/>
    <property type="match status" value="1"/>
</dbReference>
<keyword evidence="9 12" id="KW-1133">Transmembrane helix</keyword>
<keyword evidence="7 12" id="KW-0812">Transmembrane</keyword>
<reference evidence="13" key="1">
    <citation type="submission" date="2020-06" db="EMBL/GenBank/DDBJ databases">
        <title>Unique genomic features of the anaerobic methanotrophic archaea.</title>
        <authorList>
            <person name="Chadwick G.L."/>
            <person name="Skennerton C.T."/>
            <person name="Laso-Perez R."/>
            <person name="Leu A.O."/>
            <person name="Speth D.R."/>
            <person name="Yu H."/>
            <person name="Morgan-Lang C."/>
            <person name="Hatzenpichler R."/>
            <person name="Goudeau D."/>
            <person name="Malmstrom R."/>
            <person name="Brazelton W.J."/>
            <person name="Woyke T."/>
            <person name="Hallam S.J."/>
            <person name="Tyson G.W."/>
            <person name="Wegener G."/>
            <person name="Boetius A."/>
            <person name="Orphan V."/>
        </authorList>
    </citation>
    <scope>NUCLEOTIDE SEQUENCE</scope>
</reference>
<evidence type="ECO:0000256" key="6">
    <source>
        <dbReference type="ARBA" id="ARBA00022538"/>
    </source>
</evidence>
<evidence type="ECO:0000256" key="12">
    <source>
        <dbReference type="SAM" id="Phobius"/>
    </source>
</evidence>
<keyword evidence="5" id="KW-0997">Cell inner membrane</keyword>